<evidence type="ECO:0000313" key="2">
    <source>
        <dbReference type="Proteomes" id="UP000033624"/>
    </source>
</evidence>
<organism evidence="1 2">
    <name type="scientific">Mycoplasma mycoides subsp. mycoides</name>
    <dbReference type="NCBI Taxonomy" id="2103"/>
    <lineage>
        <taxon>Bacteria</taxon>
        <taxon>Bacillati</taxon>
        <taxon>Mycoplasmatota</taxon>
        <taxon>Mollicutes</taxon>
        <taxon>Mycoplasmataceae</taxon>
        <taxon>Mycoplasma</taxon>
    </lineage>
</organism>
<reference evidence="1 2" key="1">
    <citation type="submission" date="2015-02" db="EMBL/GenBank/DDBJ databases">
        <title>Mycoplasma mycoides subsp. mycoides strain:B237 Genome sequencing.</title>
        <authorList>
            <person name="Fischer A."/>
            <person name="Santana-Cruz I."/>
            <person name="Schieck E."/>
            <person name="Gourle H."/>
            <person name="Lambert M."/>
            <person name="Nadendla S."/>
            <person name="Miller R.A."/>
            <person name="Weber J."/>
            <person name="Bongcam-Rudloff E."/>
            <person name="Vashee S."/>
            <person name="Frey J."/>
            <person name="Jores J."/>
        </authorList>
    </citation>
    <scope>NUCLEOTIDE SEQUENCE [LARGE SCALE GENOMIC DNA]</scope>
    <source>
        <strain evidence="1 2">B237</strain>
    </source>
</reference>
<dbReference type="Proteomes" id="UP000033624">
    <property type="component" value="Unassembled WGS sequence"/>
</dbReference>
<gene>
    <name evidence="1" type="ORF">TS59_0353</name>
</gene>
<name>A0AAE2EHG4_MYCMY</name>
<dbReference type="KEGG" id="mmyi:mycmycITA_00346"/>
<dbReference type="RefSeq" id="WP_015545500.1">
    <property type="nucleotide sequence ID" value="NZ_CP010267.1"/>
</dbReference>
<comment type="caution">
    <text evidence="1">The sequence shown here is derived from an EMBL/GenBank/DDBJ whole genome shotgun (WGS) entry which is preliminary data.</text>
</comment>
<dbReference type="AlphaFoldDB" id="A0AAE2EHG4"/>
<dbReference type="EMBL" id="LAEW01000001">
    <property type="protein sequence ID" value="KJQ45743.1"/>
    <property type="molecule type" value="Genomic_DNA"/>
</dbReference>
<accession>A0AAE2EHG4</accession>
<evidence type="ECO:0000313" key="1">
    <source>
        <dbReference type="EMBL" id="KJQ45743.1"/>
    </source>
</evidence>
<proteinExistence type="predicted"/>
<protein>
    <submittedName>
        <fullName evidence="1">Uncharacterized protein</fullName>
    </submittedName>
</protein>
<sequence length="42" mass="5004">MNQVYLIGRLISDDFYIKEYEKPNQQLGQVLKFKIATLRNSK</sequence>